<evidence type="ECO:0000256" key="12">
    <source>
        <dbReference type="ARBA" id="ARBA00023136"/>
    </source>
</evidence>
<keyword evidence="5" id="KW-0808">Transferase</keyword>
<name>A0A9X2B4Q8_9BACL</name>
<evidence type="ECO:0000256" key="6">
    <source>
        <dbReference type="ARBA" id="ARBA00022692"/>
    </source>
</evidence>
<evidence type="ECO:0000256" key="7">
    <source>
        <dbReference type="ARBA" id="ARBA00022741"/>
    </source>
</evidence>
<sequence>MRLFLKEQLPLIIFYIGQIILVGMWYWLAEEDHSISNVIYGALLSLVMLLLYLAFRFNTQKKMYTRLETPLGEMDQSLNELGESPMAEAVSDLLQNQFQLYKNELYSTHQRLEHHTAFINRWVHQMKTPVSVIQLTLQDLDLDDEITDGMQEEVDRLKKGLEMALYTSRLDRFEQDFKVECIPLLDTLEQAVAGNRQWFIRKEVYPEIHIPSDLLVISDAKWLAFILGQVIVNAVNYSVGMGKKVVFKAYKHGSNTLLEIRDEGIGIAKEDLGRVFDPYFTGNQGRQYQESTGMGLFLVREVCDKLGHQVEIESVVGEGTTVRFTFHQY</sequence>
<dbReference type="GO" id="GO:0004721">
    <property type="term" value="F:phosphoprotein phosphatase activity"/>
    <property type="evidence" value="ECO:0007669"/>
    <property type="project" value="TreeGrafter"/>
</dbReference>
<accession>A0A9X2B4Q8</accession>
<dbReference type="Proteomes" id="UP001139347">
    <property type="component" value="Unassembled WGS sequence"/>
</dbReference>
<evidence type="ECO:0000259" key="14">
    <source>
        <dbReference type="PROSITE" id="PS50109"/>
    </source>
</evidence>
<evidence type="ECO:0000313" key="16">
    <source>
        <dbReference type="Proteomes" id="UP001139347"/>
    </source>
</evidence>
<dbReference type="GO" id="GO:0005524">
    <property type="term" value="F:ATP binding"/>
    <property type="evidence" value="ECO:0007669"/>
    <property type="project" value="UniProtKB-KW"/>
</dbReference>
<evidence type="ECO:0000256" key="8">
    <source>
        <dbReference type="ARBA" id="ARBA00022777"/>
    </source>
</evidence>
<comment type="caution">
    <text evidence="15">The sequence shown here is derived from an EMBL/GenBank/DDBJ whole genome shotgun (WGS) entry which is preliminary data.</text>
</comment>
<dbReference type="InterPro" id="IPR036890">
    <property type="entry name" value="HATPase_C_sf"/>
</dbReference>
<dbReference type="GO" id="GO:0005886">
    <property type="term" value="C:plasma membrane"/>
    <property type="evidence" value="ECO:0007669"/>
    <property type="project" value="UniProtKB-SubCell"/>
</dbReference>
<dbReference type="PANTHER" id="PTHR45453:SF2">
    <property type="entry name" value="HISTIDINE KINASE"/>
    <property type="match status" value="1"/>
</dbReference>
<dbReference type="InterPro" id="IPR005467">
    <property type="entry name" value="His_kinase_dom"/>
</dbReference>
<dbReference type="InterPro" id="IPR003594">
    <property type="entry name" value="HATPase_dom"/>
</dbReference>
<evidence type="ECO:0000256" key="9">
    <source>
        <dbReference type="ARBA" id="ARBA00022840"/>
    </source>
</evidence>
<feature type="transmembrane region" description="Helical" evidence="13">
    <location>
        <begin position="12"/>
        <end position="29"/>
    </location>
</feature>
<comment type="catalytic activity">
    <reaction evidence="1">
        <text>ATP + protein L-histidine = ADP + protein N-phospho-L-histidine.</text>
        <dbReference type="EC" id="2.7.13.3"/>
    </reaction>
</comment>
<dbReference type="SMART" id="SM00387">
    <property type="entry name" value="HATPase_c"/>
    <property type="match status" value="1"/>
</dbReference>
<feature type="transmembrane region" description="Helical" evidence="13">
    <location>
        <begin position="35"/>
        <end position="55"/>
    </location>
</feature>
<dbReference type="EC" id="2.7.13.3" evidence="3"/>
<keyword evidence="8 15" id="KW-0418">Kinase</keyword>
<evidence type="ECO:0000256" key="1">
    <source>
        <dbReference type="ARBA" id="ARBA00000085"/>
    </source>
</evidence>
<reference evidence="15" key="1">
    <citation type="submission" date="2022-04" db="EMBL/GenBank/DDBJ databases">
        <title>Paenibacillus mangrovi sp. nov., a novel endophytic bacterium isolated from bark of Kandelia candel.</title>
        <authorList>
            <person name="Tuo L."/>
        </authorList>
    </citation>
    <scope>NUCLEOTIDE SEQUENCE</scope>
    <source>
        <strain evidence="15">KQZ6P-2</strain>
    </source>
</reference>
<feature type="domain" description="Histidine kinase" evidence="14">
    <location>
        <begin position="121"/>
        <end position="329"/>
    </location>
</feature>
<evidence type="ECO:0000256" key="10">
    <source>
        <dbReference type="ARBA" id="ARBA00022989"/>
    </source>
</evidence>
<dbReference type="RefSeq" id="WP_244730187.1">
    <property type="nucleotide sequence ID" value="NZ_JALIRP010000015.1"/>
</dbReference>
<dbReference type="EMBL" id="JALIRP010000015">
    <property type="protein sequence ID" value="MCJ8014791.1"/>
    <property type="molecule type" value="Genomic_DNA"/>
</dbReference>
<keyword evidence="4" id="KW-1003">Cell membrane</keyword>
<evidence type="ECO:0000256" key="4">
    <source>
        <dbReference type="ARBA" id="ARBA00022475"/>
    </source>
</evidence>
<keyword evidence="16" id="KW-1185">Reference proteome</keyword>
<evidence type="ECO:0000256" key="2">
    <source>
        <dbReference type="ARBA" id="ARBA00004651"/>
    </source>
</evidence>
<proteinExistence type="predicted"/>
<keyword evidence="9" id="KW-0067">ATP-binding</keyword>
<keyword evidence="10 13" id="KW-1133">Transmembrane helix</keyword>
<comment type="subcellular location">
    <subcellularLocation>
        <location evidence="2">Cell membrane</location>
        <topology evidence="2">Multi-pass membrane protein</topology>
    </subcellularLocation>
</comment>
<keyword evidence="7" id="KW-0547">Nucleotide-binding</keyword>
<dbReference type="PANTHER" id="PTHR45453">
    <property type="entry name" value="PHOSPHATE REGULON SENSOR PROTEIN PHOR"/>
    <property type="match status" value="1"/>
</dbReference>
<evidence type="ECO:0000256" key="5">
    <source>
        <dbReference type="ARBA" id="ARBA00022679"/>
    </source>
</evidence>
<dbReference type="PROSITE" id="PS50109">
    <property type="entry name" value="HIS_KIN"/>
    <property type="match status" value="1"/>
</dbReference>
<dbReference type="InterPro" id="IPR004358">
    <property type="entry name" value="Sig_transdc_His_kin-like_C"/>
</dbReference>
<keyword evidence="6 13" id="KW-0812">Transmembrane</keyword>
<keyword evidence="11" id="KW-0902">Two-component regulatory system</keyword>
<evidence type="ECO:0000256" key="11">
    <source>
        <dbReference type="ARBA" id="ARBA00023012"/>
    </source>
</evidence>
<evidence type="ECO:0000256" key="3">
    <source>
        <dbReference type="ARBA" id="ARBA00012438"/>
    </source>
</evidence>
<organism evidence="15 16">
    <name type="scientific">Paenibacillus mangrovi</name>
    <dbReference type="NCBI Taxonomy" id="2931978"/>
    <lineage>
        <taxon>Bacteria</taxon>
        <taxon>Bacillati</taxon>
        <taxon>Bacillota</taxon>
        <taxon>Bacilli</taxon>
        <taxon>Bacillales</taxon>
        <taxon>Paenibacillaceae</taxon>
        <taxon>Paenibacillus</taxon>
    </lineage>
</organism>
<keyword evidence="12 13" id="KW-0472">Membrane</keyword>
<dbReference type="FunFam" id="3.30.565.10:FF:000057">
    <property type="entry name" value="Sensor histidine kinase"/>
    <property type="match status" value="1"/>
</dbReference>
<evidence type="ECO:0000256" key="13">
    <source>
        <dbReference type="SAM" id="Phobius"/>
    </source>
</evidence>
<dbReference type="GO" id="GO:0000155">
    <property type="term" value="F:phosphorelay sensor kinase activity"/>
    <property type="evidence" value="ECO:0007669"/>
    <property type="project" value="TreeGrafter"/>
</dbReference>
<gene>
    <name evidence="15" type="ORF">MUG84_24210</name>
</gene>
<dbReference type="AlphaFoldDB" id="A0A9X2B4Q8"/>
<protein>
    <recommendedName>
        <fullName evidence="3">histidine kinase</fullName>
        <ecNumber evidence="3">2.7.13.3</ecNumber>
    </recommendedName>
</protein>
<dbReference type="SUPFAM" id="SSF55874">
    <property type="entry name" value="ATPase domain of HSP90 chaperone/DNA topoisomerase II/histidine kinase"/>
    <property type="match status" value="1"/>
</dbReference>
<dbReference type="Gene3D" id="3.30.565.10">
    <property type="entry name" value="Histidine kinase-like ATPase, C-terminal domain"/>
    <property type="match status" value="1"/>
</dbReference>
<evidence type="ECO:0000313" key="15">
    <source>
        <dbReference type="EMBL" id="MCJ8014791.1"/>
    </source>
</evidence>
<dbReference type="Pfam" id="PF02518">
    <property type="entry name" value="HATPase_c"/>
    <property type="match status" value="1"/>
</dbReference>
<dbReference type="GO" id="GO:0016036">
    <property type="term" value="P:cellular response to phosphate starvation"/>
    <property type="evidence" value="ECO:0007669"/>
    <property type="project" value="TreeGrafter"/>
</dbReference>
<dbReference type="InterPro" id="IPR050351">
    <property type="entry name" value="BphY/WalK/GraS-like"/>
</dbReference>
<dbReference type="PRINTS" id="PR00344">
    <property type="entry name" value="BCTRLSENSOR"/>
</dbReference>